<comment type="caution">
    <text evidence="2">The sequence shown here is derived from an EMBL/GenBank/DDBJ whole genome shotgun (WGS) entry which is preliminary data.</text>
</comment>
<dbReference type="EMBL" id="JAUNZN010000009">
    <property type="protein sequence ID" value="KAK4815383.1"/>
    <property type="molecule type" value="Genomic_DNA"/>
</dbReference>
<dbReference type="AlphaFoldDB" id="A0AAN7MSX7"/>
<evidence type="ECO:0000256" key="1">
    <source>
        <dbReference type="SAM" id="MobiDB-lite"/>
    </source>
</evidence>
<protein>
    <submittedName>
        <fullName evidence="2">Uncharacterized protein</fullName>
    </submittedName>
</protein>
<evidence type="ECO:0000313" key="2">
    <source>
        <dbReference type="EMBL" id="KAK4815383.1"/>
    </source>
</evidence>
<evidence type="ECO:0000313" key="3">
    <source>
        <dbReference type="Proteomes" id="UP001333110"/>
    </source>
</evidence>
<reference evidence="2 3" key="1">
    <citation type="journal article" date="2023" name="J. Hered.">
        <title>Chromosome-level genome of the wood stork (Mycteria americana) provides insight into avian chromosome evolution.</title>
        <authorList>
            <person name="Flamio R. Jr."/>
            <person name="Ramstad K.M."/>
        </authorList>
    </citation>
    <scope>NUCLEOTIDE SEQUENCE [LARGE SCALE GENOMIC DNA]</scope>
    <source>
        <strain evidence="2">JAX WOST 10</strain>
    </source>
</reference>
<accession>A0AAN7MSX7</accession>
<feature type="compositionally biased region" description="Basic residues" evidence="1">
    <location>
        <begin position="123"/>
        <end position="135"/>
    </location>
</feature>
<sequence>MCLHKLPGISSSNASFVPAFMSRHVFTSMTDARLETIYTDPSLPMNVPLGVTIAMQAAIETVNINDDDLEVDTLQKHFSHSNILIKQLRNYCSLAGPQGLVLFPIGITLRGPGQLQSAETNKEKKKARSNSHQKPARVLSAPTSAGAMDGTCMAEFHCWGAERPLPDKVQRRNLRPGSCLSGLTMEPLAERTEENTITFRCDSSVVPRGTWLSLLLPCEVLGLQADVQPAISLPSWKPGTIGVPQIFHCLEPWLIKAELKGLAIIDKDMKQDWPQHRALGNTACDRPPTGVNSIHHHSLGPAIQPVLYPAKRTPIQAMSSQFLQENAVAKQQHSSPGTVNFGLIHEYPLRVSLGAGGSLGTAGTPLQWQVRAWQPGPVHPPARELGSWEPTPAPGISHLLGDRDRLRPGWGISLWVGPAWWGPRPGCEELETSPAVAVLGQGLMAPGGAEGHLQLDQAAQSPVQPDLECFQGWGIYHLSGQPVPVFHHPHAPFKYWKAAIRSSQSLLFSRLNNPNSLSLSS</sequence>
<organism evidence="2 3">
    <name type="scientific">Mycteria americana</name>
    <name type="common">Wood stork</name>
    <dbReference type="NCBI Taxonomy" id="33587"/>
    <lineage>
        <taxon>Eukaryota</taxon>
        <taxon>Metazoa</taxon>
        <taxon>Chordata</taxon>
        <taxon>Craniata</taxon>
        <taxon>Vertebrata</taxon>
        <taxon>Euteleostomi</taxon>
        <taxon>Archelosauria</taxon>
        <taxon>Archosauria</taxon>
        <taxon>Dinosauria</taxon>
        <taxon>Saurischia</taxon>
        <taxon>Theropoda</taxon>
        <taxon>Coelurosauria</taxon>
        <taxon>Aves</taxon>
        <taxon>Neognathae</taxon>
        <taxon>Neoaves</taxon>
        <taxon>Aequornithes</taxon>
        <taxon>Ciconiiformes</taxon>
        <taxon>Ciconiidae</taxon>
        <taxon>Mycteria</taxon>
    </lineage>
</organism>
<dbReference type="Proteomes" id="UP001333110">
    <property type="component" value="Unassembled WGS sequence"/>
</dbReference>
<name>A0AAN7MSX7_MYCAM</name>
<feature type="region of interest" description="Disordered" evidence="1">
    <location>
        <begin position="116"/>
        <end position="143"/>
    </location>
</feature>
<gene>
    <name evidence="2" type="ORF">QYF61_001371</name>
</gene>
<proteinExistence type="predicted"/>
<keyword evidence="3" id="KW-1185">Reference proteome</keyword>